<gene>
    <name evidence="2" type="ORF">ACFPUY_17680</name>
</gene>
<comment type="caution">
    <text evidence="2">The sequence shown here is derived from an EMBL/GenBank/DDBJ whole genome shotgun (WGS) entry which is preliminary data.</text>
</comment>
<dbReference type="RefSeq" id="WP_378524881.1">
    <property type="nucleotide sequence ID" value="NZ_JBHSNW010000007.1"/>
</dbReference>
<feature type="transmembrane region" description="Helical" evidence="1">
    <location>
        <begin position="21"/>
        <end position="44"/>
    </location>
</feature>
<sequence length="76" mass="8155">MKIPTEDQNASGEKAREAVGMLRMVGTALLLTNGGLAIAALVFADWEPPFQVLLLFICAAAIGIGLRIEAAMRDRR</sequence>
<dbReference type="Proteomes" id="UP001596096">
    <property type="component" value="Unassembled WGS sequence"/>
</dbReference>
<reference evidence="3" key="1">
    <citation type="journal article" date="2019" name="Int. J. Syst. Evol. Microbiol.">
        <title>The Global Catalogue of Microorganisms (GCM) 10K type strain sequencing project: providing services to taxonomists for standard genome sequencing and annotation.</title>
        <authorList>
            <consortium name="The Broad Institute Genomics Platform"/>
            <consortium name="The Broad Institute Genome Sequencing Center for Infectious Disease"/>
            <person name="Wu L."/>
            <person name="Ma J."/>
        </authorList>
    </citation>
    <scope>NUCLEOTIDE SEQUENCE [LARGE SCALE GENOMIC DNA]</scope>
    <source>
        <strain evidence="3">CGMCC 4.7106</strain>
    </source>
</reference>
<evidence type="ECO:0000313" key="3">
    <source>
        <dbReference type="Proteomes" id="UP001596096"/>
    </source>
</evidence>
<keyword evidence="1" id="KW-0812">Transmembrane</keyword>
<dbReference type="EMBL" id="JBHSNW010000007">
    <property type="protein sequence ID" value="MFC5816930.1"/>
    <property type="molecule type" value="Genomic_DNA"/>
</dbReference>
<feature type="transmembrane region" description="Helical" evidence="1">
    <location>
        <begin position="50"/>
        <end position="68"/>
    </location>
</feature>
<keyword evidence="1" id="KW-0472">Membrane</keyword>
<name>A0ABW1BV78_9ACTN</name>
<evidence type="ECO:0000256" key="1">
    <source>
        <dbReference type="SAM" id="Phobius"/>
    </source>
</evidence>
<organism evidence="2 3">
    <name type="scientific">Nonomuraea harbinensis</name>
    <dbReference type="NCBI Taxonomy" id="1286938"/>
    <lineage>
        <taxon>Bacteria</taxon>
        <taxon>Bacillati</taxon>
        <taxon>Actinomycetota</taxon>
        <taxon>Actinomycetes</taxon>
        <taxon>Streptosporangiales</taxon>
        <taxon>Streptosporangiaceae</taxon>
        <taxon>Nonomuraea</taxon>
    </lineage>
</organism>
<proteinExistence type="predicted"/>
<accession>A0ABW1BV78</accession>
<keyword evidence="1" id="KW-1133">Transmembrane helix</keyword>
<protein>
    <submittedName>
        <fullName evidence="2">Uncharacterized protein</fullName>
    </submittedName>
</protein>
<keyword evidence="3" id="KW-1185">Reference proteome</keyword>
<evidence type="ECO:0000313" key="2">
    <source>
        <dbReference type="EMBL" id="MFC5816930.1"/>
    </source>
</evidence>